<comment type="caution">
    <text evidence="3">The sequence shown here is derived from an EMBL/GenBank/DDBJ whole genome shotgun (WGS) entry which is preliminary data.</text>
</comment>
<evidence type="ECO:0000313" key="3">
    <source>
        <dbReference type="EMBL" id="MBZ2196511.1"/>
    </source>
</evidence>
<sequence length="181" mass="18475">MDRVNARHRLGIWVLGVPAAAVVGFVLGGCGVATSGPAPIDSPYSASEPTDPAVSSAAPESSVIGASRTSDAAPPEFRDREPLPGCGDVVFEQGAFVWPADVVTCLNAAGGPDGPGAEVAVQGPTTEGDPIVTYYRVGAGIDGVEIFTDATQDRYGSGTWGYRTCADTAEFDEAGPLCERA</sequence>
<accession>A0ABS7SB53</accession>
<dbReference type="PROSITE" id="PS51257">
    <property type="entry name" value="PROKAR_LIPOPROTEIN"/>
    <property type="match status" value="1"/>
</dbReference>
<feature type="transmembrane region" description="Helical" evidence="2">
    <location>
        <begin position="12"/>
        <end position="34"/>
    </location>
</feature>
<keyword evidence="2" id="KW-0812">Transmembrane</keyword>
<evidence type="ECO:0000313" key="4">
    <source>
        <dbReference type="Proteomes" id="UP000826651"/>
    </source>
</evidence>
<proteinExistence type="predicted"/>
<dbReference type="Proteomes" id="UP000826651">
    <property type="component" value="Unassembled WGS sequence"/>
</dbReference>
<feature type="compositionally biased region" description="Low complexity" evidence="1">
    <location>
        <begin position="52"/>
        <end position="63"/>
    </location>
</feature>
<name>A0ABS7SB53_9MICO</name>
<keyword evidence="2" id="KW-1133">Transmembrane helix</keyword>
<evidence type="ECO:0000256" key="1">
    <source>
        <dbReference type="SAM" id="MobiDB-lite"/>
    </source>
</evidence>
<organism evidence="3 4">
    <name type="scientific">Occultella gossypii</name>
    <dbReference type="NCBI Taxonomy" id="2800820"/>
    <lineage>
        <taxon>Bacteria</taxon>
        <taxon>Bacillati</taxon>
        <taxon>Actinomycetota</taxon>
        <taxon>Actinomycetes</taxon>
        <taxon>Micrococcales</taxon>
        <taxon>Ruaniaceae</taxon>
        <taxon>Occultella</taxon>
    </lineage>
</organism>
<evidence type="ECO:0008006" key="5">
    <source>
        <dbReference type="Google" id="ProtNLM"/>
    </source>
</evidence>
<dbReference type="RefSeq" id="WP_223405435.1">
    <property type="nucleotide sequence ID" value="NZ_JAGSHT010000010.1"/>
</dbReference>
<protein>
    <recommendedName>
        <fullName evidence="5">Secreted protein</fullName>
    </recommendedName>
</protein>
<keyword evidence="2" id="KW-0472">Membrane</keyword>
<reference evidence="3 4" key="1">
    <citation type="submission" date="2021-04" db="EMBL/GenBank/DDBJ databases">
        <title>Ruania sp. nov., isolated from sandy soil of mangrove forest.</title>
        <authorList>
            <person name="Ge X."/>
            <person name="Huang R."/>
            <person name="Liu W."/>
        </authorList>
    </citation>
    <scope>NUCLEOTIDE SEQUENCE [LARGE SCALE GENOMIC DNA]</scope>
    <source>
        <strain evidence="3 4">N2-46</strain>
    </source>
</reference>
<keyword evidence="4" id="KW-1185">Reference proteome</keyword>
<dbReference type="EMBL" id="JAGSHT010000010">
    <property type="protein sequence ID" value="MBZ2196511.1"/>
    <property type="molecule type" value="Genomic_DNA"/>
</dbReference>
<evidence type="ECO:0000256" key="2">
    <source>
        <dbReference type="SAM" id="Phobius"/>
    </source>
</evidence>
<gene>
    <name evidence="3" type="ORF">KCQ71_10130</name>
</gene>
<feature type="region of interest" description="Disordered" evidence="1">
    <location>
        <begin position="42"/>
        <end position="76"/>
    </location>
</feature>